<feature type="binding site" description="via carbamate group" evidence="4">
    <location>
        <position position="154"/>
    </location>
    <ligand>
        <name>Zn(2+)</name>
        <dbReference type="ChEBI" id="CHEBI:29105"/>
        <label>2</label>
        <note>catalytic</note>
    </ligand>
</feature>
<dbReference type="InterPro" id="IPR050378">
    <property type="entry name" value="Metallo-dep_Hydrolases_sf"/>
</dbReference>
<dbReference type="PANTHER" id="PTHR11647">
    <property type="entry name" value="HYDRANTOINASE/DIHYDROPYRIMIDINASE FAMILY MEMBER"/>
    <property type="match status" value="1"/>
</dbReference>
<comment type="caution">
    <text evidence="7">The sequence shown here is derived from an EMBL/GenBank/DDBJ whole genome shotgun (WGS) entry which is preliminary data.</text>
</comment>
<evidence type="ECO:0000313" key="8">
    <source>
        <dbReference type="Proteomes" id="UP000462362"/>
    </source>
</evidence>
<dbReference type="PIRSF" id="PIRSF001238">
    <property type="entry name" value="IadA"/>
    <property type="match status" value="1"/>
</dbReference>
<dbReference type="AlphaFoldDB" id="A0A6I3S0L3"/>
<feature type="binding site" evidence="4">
    <location>
        <position position="62"/>
    </location>
    <ligand>
        <name>Zn(2+)</name>
        <dbReference type="ChEBI" id="CHEBI:29105"/>
        <label>1</label>
        <note>catalytic</note>
    </ligand>
</feature>
<evidence type="ECO:0000256" key="2">
    <source>
        <dbReference type="PIRSR" id="PIRSR001238-1"/>
    </source>
</evidence>
<dbReference type="Proteomes" id="UP000462362">
    <property type="component" value="Unassembled WGS sequence"/>
</dbReference>
<comment type="PTM">
    <text evidence="5">Carbamylation allows a single lysine to coordinate two zinc ions.</text>
</comment>
<comment type="similarity">
    <text evidence="1">Belongs to the peptidase M38 family.</text>
</comment>
<dbReference type="InterPro" id="IPR006680">
    <property type="entry name" value="Amidohydro-rel"/>
</dbReference>
<name>A0A6I3S0L3_9BURK</name>
<dbReference type="GO" id="GO:0016810">
    <property type="term" value="F:hydrolase activity, acting on carbon-nitrogen (but not peptide) bonds"/>
    <property type="evidence" value="ECO:0007669"/>
    <property type="project" value="InterPro"/>
</dbReference>
<dbReference type="EMBL" id="WNCL01000012">
    <property type="protein sequence ID" value="MTU43082.1"/>
    <property type="molecule type" value="Genomic_DNA"/>
</dbReference>
<dbReference type="GO" id="GO:0046872">
    <property type="term" value="F:metal ion binding"/>
    <property type="evidence" value="ECO:0007669"/>
    <property type="project" value="UniProtKB-KW"/>
</dbReference>
<dbReference type="SUPFAM" id="SSF51556">
    <property type="entry name" value="Metallo-dependent hydrolases"/>
    <property type="match status" value="1"/>
</dbReference>
<organism evidence="7 8">
    <name type="scientific">Parasutterella excrementihominis</name>
    <dbReference type="NCBI Taxonomy" id="487175"/>
    <lineage>
        <taxon>Bacteria</taxon>
        <taxon>Pseudomonadati</taxon>
        <taxon>Pseudomonadota</taxon>
        <taxon>Betaproteobacteria</taxon>
        <taxon>Burkholderiales</taxon>
        <taxon>Sutterellaceae</taxon>
        <taxon>Parasutterella</taxon>
    </lineage>
</organism>
<feature type="domain" description="Amidohydrolase-related" evidence="6">
    <location>
        <begin position="51"/>
        <end position="353"/>
    </location>
</feature>
<dbReference type="GO" id="GO:0008798">
    <property type="term" value="F:beta-aspartyl-peptidase activity"/>
    <property type="evidence" value="ECO:0007669"/>
    <property type="project" value="InterPro"/>
</dbReference>
<feature type="binding site" evidence="4">
    <location>
        <position position="193"/>
    </location>
    <ligand>
        <name>Zn(2+)</name>
        <dbReference type="ChEBI" id="CHEBI:29105"/>
        <label>2</label>
        <note>catalytic</note>
    </ligand>
</feature>
<comment type="PTM">
    <text evidence="1">Carboxylation allows a single lysine to coordinate two zinc ions.</text>
</comment>
<feature type="binding site" evidence="3">
    <location>
        <position position="98"/>
    </location>
    <ligand>
        <name>substrate</name>
    </ligand>
</feature>
<gene>
    <name evidence="7" type="ORF">GMD42_05500</name>
</gene>
<feature type="binding site" evidence="3">
    <location>
        <position position="161"/>
    </location>
    <ligand>
        <name>substrate</name>
    </ligand>
</feature>
<dbReference type="EC" id="3.4.19.-" evidence="1"/>
<accession>A0A6I3S0L3</accession>
<dbReference type="Gene3D" id="2.30.40.10">
    <property type="entry name" value="Urease, subunit C, domain 1"/>
    <property type="match status" value="1"/>
</dbReference>
<dbReference type="GO" id="GO:0005737">
    <property type="term" value="C:cytoplasm"/>
    <property type="evidence" value="ECO:0007669"/>
    <property type="project" value="UniProtKB-SubCell"/>
</dbReference>
<reference evidence="7 8" key="1">
    <citation type="journal article" date="2019" name="Nat. Med.">
        <title>A library of human gut bacterial isolates paired with longitudinal multiomics data enables mechanistic microbiome research.</title>
        <authorList>
            <person name="Poyet M."/>
            <person name="Groussin M."/>
            <person name="Gibbons S.M."/>
            <person name="Avila-Pacheco J."/>
            <person name="Jiang X."/>
            <person name="Kearney S.M."/>
            <person name="Perrotta A.R."/>
            <person name="Berdy B."/>
            <person name="Zhao S."/>
            <person name="Lieberman T.D."/>
            <person name="Swanson P.K."/>
            <person name="Smith M."/>
            <person name="Roesemann S."/>
            <person name="Alexander J.E."/>
            <person name="Rich S.A."/>
            <person name="Livny J."/>
            <person name="Vlamakis H."/>
            <person name="Clish C."/>
            <person name="Bullock K."/>
            <person name="Deik A."/>
            <person name="Scott J."/>
            <person name="Pierce K.A."/>
            <person name="Xavier R.J."/>
            <person name="Alm E.J."/>
        </authorList>
    </citation>
    <scope>NUCLEOTIDE SEQUENCE [LARGE SCALE GENOMIC DNA]</scope>
    <source>
        <strain evidence="7 8">BIOML-A2</strain>
    </source>
</reference>
<dbReference type="InterPro" id="IPR032466">
    <property type="entry name" value="Metal_Hydrolase"/>
</dbReference>
<feature type="binding site" evidence="4">
    <location>
        <position position="277"/>
    </location>
    <ligand>
        <name>Zn(2+)</name>
        <dbReference type="ChEBI" id="CHEBI:29105"/>
        <label>1</label>
        <note>catalytic</note>
    </ligand>
</feature>
<dbReference type="InterPro" id="IPR010229">
    <property type="entry name" value="Pept_M38_dipep"/>
</dbReference>
<dbReference type="Gene3D" id="3.20.20.140">
    <property type="entry name" value="Metal-dependent hydrolases"/>
    <property type="match status" value="1"/>
</dbReference>
<evidence type="ECO:0000256" key="4">
    <source>
        <dbReference type="PIRSR" id="PIRSR001238-3"/>
    </source>
</evidence>
<sequence>MAYLIKGAHVYNPDNLGIQDVLVVNDKIAAVGKDLTVVLPELETVEASGKILTPGFIDQHIHVTGGGGEGGPRSRTPEIVLSELISCGTTSLVGVSGTDSVTRSLPNLLAKVQALTDEGVTAWMYTSNYSYPPTTLTGSVKNDLLMVHEVLGVKIALGDHRSSFPTTQNVLDLLTQIRVGGMIAGKIGVLHIHLGNVPGAFEMFEEIINRGFPIRHIRPTHCARDKYVFGKALEFAKRGGRIDITTGGSCCFESPADAVEAAWDAGIEPSIMTMSSDGHGSVPRFNEKGEMVGLGIGGVACNLRDLKKLIARGHAVEKVLPLLTRNVARGLEMKGKGEVAVGNSADMCLFDENWELQDVYSKGVLMMKNNELLQKGTFEY</sequence>
<dbReference type="SUPFAM" id="SSF51338">
    <property type="entry name" value="Composite domain of metallo-dependent hydrolases"/>
    <property type="match status" value="1"/>
</dbReference>
<dbReference type="InterPro" id="IPR011059">
    <property type="entry name" value="Metal-dep_hydrolase_composite"/>
</dbReference>
<feature type="binding site" evidence="3">
    <location>
        <position position="129"/>
    </location>
    <ligand>
        <name>substrate</name>
    </ligand>
</feature>
<feature type="binding site" evidence="3">
    <location>
        <position position="281"/>
    </location>
    <ligand>
        <name>substrate</name>
    </ligand>
</feature>
<feature type="binding site" evidence="3">
    <location>
        <begin position="67"/>
        <end position="69"/>
    </location>
    <ligand>
        <name>substrate</name>
    </ligand>
</feature>
<feature type="modified residue" description="N6-carboxylysine" evidence="5">
    <location>
        <position position="154"/>
    </location>
</feature>
<comment type="cofactor">
    <cofactor evidence="1 4">
        <name>Zn(2+)</name>
        <dbReference type="ChEBI" id="CHEBI:29105"/>
    </cofactor>
    <text evidence="1 4">Binds 2 Zn(2+) ions per subunit.</text>
</comment>
<keyword evidence="1" id="KW-0645">Protease</keyword>
<feature type="active site" description="Proton acceptor" evidence="2">
    <location>
        <position position="277"/>
    </location>
</feature>
<keyword evidence="1 4" id="KW-0862">Zinc</keyword>
<keyword evidence="1 7" id="KW-0378">Hydrolase</keyword>
<dbReference type="NCBIfam" id="TIGR01975">
    <property type="entry name" value="isoAsp_dipep"/>
    <property type="match status" value="1"/>
</dbReference>
<evidence type="ECO:0000313" key="7">
    <source>
        <dbReference type="EMBL" id="MTU43082.1"/>
    </source>
</evidence>
<feature type="binding site" evidence="4">
    <location>
        <position position="221"/>
    </location>
    <ligand>
        <name>Zn(2+)</name>
        <dbReference type="ChEBI" id="CHEBI:29105"/>
        <label>2</label>
        <note>catalytic</note>
    </ligand>
</feature>
<dbReference type="GO" id="GO:0008237">
    <property type="term" value="F:metallopeptidase activity"/>
    <property type="evidence" value="ECO:0007669"/>
    <property type="project" value="UniProtKB-KW"/>
</dbReference>
<feature type="binding site" evidence="4">
    <location>
        <position position="60"/>
    </location>
    <ligand>
        <name>Zn(2+)</name>
        <dbReference type="ChEBI" id="CHEBI:29105"/>
        <label>1</label>
        <note>catalytic</note>
    </ligand>
</feature>
<feature type="binding site" description="via carbamate group" evidence="4">
    <location>
        <position position="154"/>
    </location>
    <ligand>
        <name>Zn(2+)</name>
        <dbReference type="ChEBI" id="CHEBI:29105"/>
        <label>1</label>
        <note>catalytic</note>
    </ligand>
</feature>
<proteinExistence type="inferred from homology"/>
<keyword evidence="1 4" id="KW-0479">Metal-binding</keyword>
<comment type="function">
    <text evidence="1">Catalyzes the hydrolytic cleavage of a subset of L-isoaspartyl (L-beta-aspartyl) dipeptides. Used to degrade proteins damaged by L-isoaspartyl residues formation.</text>
</comment>
<evidence type="ECO:0000256" key="3">
    <source>
        <dbReference type="PIRSR" id="PIRSR001238-2"/>
    </source>
</evidence>
<dbReference type="PANTHER" id="PTHR11647:SF1">
    <property type="entry name" value="COLLAPSIN RESPONSE MEDIATOR PROTEIN"/>
    <property type="match status" value="1"/>
</dbReference>
<evidence type="ECO:0000256" key="5">
    <source>
        <dbReference type="PIRSR" id="PIRSR001238-50"/>
    </source>
</evidence>
<keyword evidence="1" id="KW-0482">Metalloprotease</keyword>
<protein>
    <recommendedName>
        <fullName evidence="1">Isoaspartyl dipeptidase</fullName>
        <ecNumber evidence="1">3.4.19.-</ecNumber>
    </recommendedName>
</protein>
<dbReference type="RefSeq" id="WP_149889070.1">
    <property type="nucleotide sequence ID" value="NZ_DAWDUY010000158.1"/>
</dbReference>
<comment type="subcellular location">
    <subcellularLocation>
        <location evidence="1">Cytoplasm</location>
    </subcellularLocation>
</comment>
<dbReference type="GO" id="GO:0006508">
    <property type="term" value="P:proteolysis"/>
    <property type="evidence" value="ECO:0007669"/>
    <property type="project" value="UniProtKB-KW"/>
</dbReference>
<feature type="binding site" evidence="3">
    <location>
        <position position="224"/>
    </location>
    <ligand>
        <name>substrate</name>
    </ligand>
</feature>
<evidence type="ECO:0000259" key="6">
    <source>
        <dbReference type="Pfam" id="PF01979"/>
    </source>
</evidence>
<evidence type="ECO:0000256" key="1">
    <source>
        <dbReference type="PIRNR" id="PIRNR001238"/>
    </source>
</evidence>
<dbReference type="Pfam" id="PF01979">
    <property type="entry name" value="Amidohydro_1"/>
    <property type="match status" value="1"/>
</dbReference>